<evidence type="ECO:0000313" key="2">
    <source>
        <dbReference type="EMBL" id="RHZ83517.1"/>
    </source>
</evidence>
<comment type="caution">
    <text evidence="2">The sequence shown here is derived from an EMBL/GenBank/DDBJ whole genome shotgun (WGS) entry which is preliminary data.</text>
</comment>
<dbReference type="EMBL" id="PQFF01000087">
    <property type="protein sequence ID" value="RHZ83517.1"/>
    <property type="molecule type" value="Genomic_DNA"/>
</dbReference>
<proteinExistence type="predicted"/>
<gene>
    <name evidence="2" type="ORF">Glove_91g101</name>
</gene>
<feature type="compositionally biased region" description="Polar residues" evidence="1">
    <location>
        <begin position="28"/>
        <end position="42"/>
    </location>
</feature>
<keyword evidence="3" id="KW-1185">Reference proteome</keyword>
<accession>A0A397J7R5</accession>
<name>A0A397J7R5_9GLOM</name>
<reference evidence="2 3" key="1">
    <citation type="submission" date="2018-08" db="EMBL/GenBank/DDBJ databases">
        <title>Genome and evolution of the arbuscular mycorrhizal fungus Diversispora epigaea (formerly Glomus versiforme) and its bacterial endosymbionts.</title>
        <authorList>
            <person name="Sun X."/>
            <person name="Fei Z."/>
            <person name="Harrison M."/>
        </authorList>
    </citation>
    <scope>NUCLEOTIDE SEQUENCE [LARGE SCALE GENOMIC DNA]</scope>
    <source>
        <strain evidence="2 3">IT104</strain>
    </source>
</reference>
<dbReference type="AlphaFoldDB" id="A0A397J7R5"/>
<evidence type="ECO:0000313" key="3">
    <source>
        <dbReference type="Proteomes" id="UP000266861"/>
    </source>
</evidence>
<sequence>MTLCRRALGIVRTTIKELSEKKKKRARSNINESNSTQTTINIDQEKKQFSKR</sequence>
<dbReference type="Proteomes" id="UP000266861">
    <property type="component" value="Unassembled WGS sequence"/>
</dbReference>
<organism evidence="2 3">
    <name type="scientific">Diversispora epigaea</name>
    <dbReference type="NCBI Taxonomy" id="1348612"/>
    <lineage>
        <taxon>Eukaryota</taxon>
        <taxon>Fungi</taxon>
        <taxon>Fungi incertae sedis</taxon>
        <taxon>Mucoromycota</taxon>
        <taxon>Glomeromycotina</taxon>
        <taxon>Glomeromycetes</taxon>
        <taxon>Diversisporales</taxon>
        <taxon>Diversisporaceae</taxon>
        <taxon>Diversispora</taxon>
    </lineage>
</organism>
<feature type="compositionally biased region" description="Basic and acidic residues" evidence="1">
    <location>
        <begin position="43"/>
        <end position="52"/>
    </location>
</feature>
<evidence type="ECO:0000256" key="1">
    <source>
        <dbReference type="SAM" id="MobiDB-lite"/>
    </source>
</evidence>
<feature type="region of interest" description="Disordered" evidence="1">
    <location>
        <begin position="19"/>
        <end position="52"/>
    </location>
</feature>
<protein>
    <submittedName>
        <fullName evidence="2">Uncharacterized protein</fullName>
    </submittedName>
</protein>